<dbReference type="AlphaFoldDB" id="F9YBU0"/>
<feature type="domain" description="Carboxylesterase type B" evidence="5">
    <location>
        <begin position="7"/>
        <end position="480"/>
    </location>
</feature>
<dbReference type="GO" id="GO:0016787">
    <property type="term" value="F:hydrolase activity"/>
    <property type="evidence" value="ECO:0007669"/>
    <property type="project" value="UniProtKB-KW"/>
</dbReference>
<evidence type="ECO:0000256" key="2">
    <source>
        <dbReference type="ARBA" id="ARBA00022801"/>
    </source>
</evidence>
<feature type="compositionally biased region" description="Polar residues" evidence="4">
    <location>
        <begin position="57"/>
        <end position="69"/>
    </location>
</feature>
<dbReference type="OrthoDB" id="9775851at2"/>
<organism evidence="6 7">
    <name type="scientific">Ketogulonicigenium vulgare (strain WSH-001)</name>
    <dbReference type="NCBI Taxonomy" id="759362"/>
    <lineage>
        <taxon>Bacteria</taxon>
        <taxon>Pseudomonadati</taxon>
        <taxon>Pseudomonadota</taxon>
        <taxon>Alphaproteobacteria</taxon>
        <taxon>Rhodobacterales</taxon>
        <taxon>Roseobacteraceae</taxon>
        <taxon>Ketogulonicigenium</taxon>
    </lineage>
</organism>
<dbReference type="RefSeq" id="WP_013385807.1">
    <property type="nucleotide sequence ID" value="NC_017385.1"/>
</dbReference>
<evidence type="ECO:0000256" key="3">
    <source>
        <dbReference type="RuleBase" id="RU361235"/>
    </source>
</evidence>
<evidence type="ECO:0000313" key="7">
    <source>
        <dbReference type="Proteomes" id="UP000000692"/>
    </source>
</evidence>
<feature type="region of interest" description="Disordered" evidence="4">
    <location>
        <begin position="51"/>
        <end position="70"/>
    </location>
</feature>
<evidence type="ECO:0000256" key="1">
    <source>
        <dbReference type="ARBA" id="ARBA00005964"/>
    </source>
</evidence>
<name>F9YBU0_KETVW</name>
<dbReference type="Pfam" id="PF00135">
    <property type="entry name" value="COesterase"/>
    <property type="match status" value="1"/>
</dbReference>
<dbReference type="InterPro" id="IPR050309">
    <property type="entry name" value="Type-B_Carboxylest/Lipase"/>
</dbReference>
<evidence type="ECO:0000313" key="6">
    <source>
        <dbReference type="EMBL" id="AEM42842.1"/>
    </source>
</evidence>
<keyword evidence="7" id="KW-1185">Reference proteome</keyword>
<dbReference type="InterPro" id="IPR029058">
    <property type="entry name" value="AB_hydrolase_fold"/>
</dbReference>
<evidence type="ECO:0000259" key="5">
    <source>
        <dbReference type="Pfam" id="PF00135"/>
    </source>
</evidence>
<accession>F9YBU0</accession>
<dbReference type="KEGG" id="kvl:KVU_PB0164"/>
<keyword evidence="2 3" id="KW-0378">Hydrolase</keyword>
<gene>
    <name evidence="6" type="ordered locus">KVU_PB0164</name>
</gene>
<keyword evidence="6" id="KW-0614">Plasmid</keyword>
<dbReference type="EMBL" id="CP002020">
    <property type="protein sequence ID" value="AEM42842.1"/>
    <property type="molecule type" value="Genomic_DNA"/>
</dbReference>
<dbReference type="PATRIC" id="fig|759362.5.peg.3114"/>
<comment type="similarity">
    <text evidence="1 3">Belongs to the type-B carboxylesterase/lipase family.</text>
</comment>
<dbReference type="Gene3D" id="3.40.50.1820">
    <property type="entry name" value="alpha/beta hydrolase"/>
    <property type="match status" value="1"/>
</dbReference>
<dbReference type="SUPFAM" id="SSF53474">
    <property type="entry name" value="alpha/beta-Hydrolases"/>
    <property type="match status" value="1"/>
</dbReference>
<proteinExistence type="inferred from homology"/>
<protein>
    <recommendedName>
        <fullName evidence="3">Carboxylic ester hydrolase</fullName>
        <ecNumber evidence="3">3.1.1.-</ecNumber>
    </recommendedName>
</protein>
<dbReference type="InterPro" id="IPR019826">
    <property type="entry name" value="Carboxylesterase_B_AS"/>
</dbReference>
<dbReference type="ESTHER" id="ketvy-e3f614">
    <property type="family name" value="Carb_B_Bacteria"/>
</dbReference>
<geneLocation type="plasmid" evidence="7">
    <name>pKVU_200</name>
</geneLocation>
<dbReference type="EC" id="3.1.1.-" evidence="3"/>
<reference evidence="6 7" key="1">
    <citation type="journal article" date="2011" name="J. Bacteriol.">
        <title>Complete genome sequence of the industrial strain Ketogulonicigenium vulgare WSH-001.</title>
        <authorList>
            <person name="Liu L."/>
            <person name="Li Y."/>
            <person name="Zhang J."/>
            <person name="Zhou Z."/>
            <person name="Liu J."/>
            <person name="Li X."/>
            <person name="Zhou J."/>
            <person name="Du G."/>
            <person name="Wang L."/>
            <person name="Chen J."/>
        </authorList>
    </citation>
    <scope>NUCLEOTIDE SEQUENCE [LARGE SCALE GENOMIC DNA]</scope>
    <source>
        <strain evidence="6 7">WSH-001</strain>
        <plasmid evidence="7">pKVU_200</plasmid>
    </source>
</reference>
<dbReference type="Proteomes" id="UP000000692">
    <property type="component" value="Plasmid 2"/>
</dbReference>
<dbReference type="InterPro" id="IPR002018">
    <property type="entry name" value="CarbesteraseB"/>
</dbReference>
<dbReference type="PANTHER" id="PTHR11559">
    <property type="entry name" value="CARBOXYLESTERASE"/>
    <property type="match status" value="1"/>
</dbReference>
<dbReference type="HOGENOM" id="CLU_006586_16_0_5"/>
<sequence>MSKTSVIAQTEAGQIVGYFKTPDVIHFRGVPYAAAPYGDLRFKAPQRHPGWEGFRDATNTGPTSPQNEPSFRGPGFNYRAVFSPGWVRGTEILNLNIWTRDMNARAPVMVYIHGGAFDHGNGAVPMYDGTRFAEDGVVLVTINYRLGLEGFLKLEGGDANNAIRDQIAALEWVQRNIANFGGDAGNVTIFGESAGAASVNLLLTAPAAKDLFHKAISQSGLAPSAPKAALADAVAREVSSALGIAPTVDAFRDISQQALLDVVAEVARNASDPLIASEGTLIARPYGDGDVLPLDVRGAFSAGASVGKQVIWGFNTDEATLFTVPNGLHAKATEADVTAFAARVSKNPESLLAFVKKTLGAHATPGQIRDRMQTWSMFGGGTVWAAGEHAALGGQGWLYEFTWKSPQLGGMIGASHLVELPFVFDILNHPNIPAMLGDAAPQSLADDMHSRWVGFAKTGDPGWPTFDRADALSIRFDAPAQLDSHRHDEEAAYWPQG</sequence>
<evidence type="ECO:0000256" key="4">
    <source>
        <dbReference type="SAM" id="MobiDB-lite"/>
    </source>
</evidence>
<dbReference type="PROSITE" id="PS00122">
    <property type="entry name" value="CARBOXYLESTERASE_B_1"/>
    <property type="match status" value="1"/>
</dbReference>